<dbReference type="KEGG" id="vil:CFK37_19380"/>
<proteinExistence type="predicted"/>
<dbReference type="PANTHER" id="PTHR22946">
    <property type="entry name" value="DIENELACTONE HYDROLASE DOMAIN-CONTAINING PROTEIN-RELATED"/>
    <property type="match status" value="1"/>
</dbReference>
<dbReference type="InterPro" id="IPR050261">
    <property type="entry name" value="FrsA_esterase"/>
</dbReference>
<dbReference type="Proteomes" id="UP000198312">
    <property type="component" value="Chromosome"/>
</dbReference>
<dbReference type="AlphaFoldDB" id="A0A220U7Q3"/>
<name>A0A220U7Q3_9BACI</name>
<organism evidence="2 3">
    <name type="scientific">Virgibacillus phasianinus</name>
    <dbReference type="NCBI Taxonomy" id="2017483"/>
    <lineage>
        <taxon>Bacteria</taxon>
        <taxon>Bacillati</taxon>
        <taxon>Bacillota</taxon>
        <taxon>Bacilli</taxon>
        <taxon>Bacillales</taxon>
        <taxon>Bacillaceae</taxon>
        <taxon>Virgibacillus</taxon>
    </lineage>
</organism>
<dbReference type="EMBL" id="CP022315">
    <property type="protein sequence ID" value="ASK64158.1"/>
    <property type="molecule type" value="Genomic_DNA"/>
</dbReference>
<reference evidence="2 3" key="1">
    <citation type="submission" date="2017-07" db="EMBL/GenBank/DDBJ databases">
        <title>Virgibacillus sp. LM2416.</title>
        <authorList>
            <person name="Tak E.J."/>
            <person name="Bae J.-W."/>
        </authorList>
    </citation>
    <scope>NUCLEOTIDE SEQUENCE [LARGE SCALE GENOMIC DNA]</scope>
    <source>
        <strain evidence="2 3">LM2416</strain>
    </source>
</reference>
<gene>
    <name evidence="2" type="ORF">CFK37_19380</name>
</gene>
<feature type="domain" description="Peptidase S9 prolyl oligopeptidase catalytic" evidence="1">
    <location>
        <begin position="99"/>
        <end position="242"/>
    </location>
</feature>
<dbReference type="OrthoDB" id="31158at2"/>
<keyword evidence="3" id="KW-1185">Reference proteome</keyword>
<dbReference type="Pfam" id="PF00326">
    <property type="entry name" value="Peptidase_S9"/>
    <property type="match status" value="1"/>
</dbReference>
<dbReference type="InterPro" id="IPR001375">
    <property type="entry name" value="Peptidase_S9_cat"/>
</dbReference>
<dbReference type="RefSeq" id="WP_089063416.1">
    <property type="nucleotide sequence ID" value="NZ_CP022315.1"/>
</dbReference>
<sequence length="262" mass="29289">MIAYVRNEDILGELYLPDTPLNNKIGIVWLPGLPNRPMAPEMGKSLSDLGFTVLQARYPGNWQSYGDFGPNSSVKGALMGLELLSKGNTLDLNTEKGISWDVDHIIFIGNSYGGGIAVSALGSSSLASGAIAFCPLLEPSQQNADHSLQEDDLSTLYPYLKRCHENVYRNLDDDEWKKYIEGRHSADPSRFLTKIKERPILLIHGTEDKGIRSYHTENFYNKLKESGAKQVDIIIKEGVGHGKDLRTSTWNNWTKWLTDLFS</sequence>
<dbReference type="GO" id="GO:0008236">
    <property type="term" value="F:serine-type peptidase activity"/>
    <property type="evidence" value="ECO:0007669"/>
    <property type="project" value="InterPro"/>
</dbReference>
<dbReference type="InterPro" id="IPR029058">
    <property type="entry name" value="AB_hydrolase_fold"/>
</dbReference>
<accession>A0A220U7Q3</accession>
<evidence type="ECO:0000259" key="1">
    <source>
        <dbReference type="Pfam" id="PF00326"/>
    </source>
</evidence>
<dbReference type="GO" id="GO:0006508">
    <property type="term" value="P:proteolysis"/>
    <property type="evidence" value="ECO:0007669"/>
    <property type="project" value="InterPro"/>
</dbReference>
<evidence type="ECO:0000313" key="2">
    <source>
        <dbReference type="EMBL" id="ASK64158.1"/>
    </source>
</evidence>
<protein>
    <recommendedName>
        <fullName evidence="1">Peptidase S9 prolyl oligopeptidase catalytic domain-containing protein</fullName>
    </recommendedName>
</protein>
<dbReference type="SUPFAM" id="SSF53474">
    <property type="entry name" value="alpha/beta-Hydrolases"/>
    <property type="match status" value="1"/>
</dbReference>
<dbReference type="PANTHER" id="PTHR22946:SF0">
    <property type="entry name" value="DIENELACTONE HYDROLASE DOMAIN-CONTAINING PROTEIN"/>
    <property type="match status" value="1"/>
</dbReference>
<evidence type="ECO:0000313" key="3">
    <source>
        <dbReference type="Proteomes" id="UP000198312"/>
    </source>
</evidence>
<dbReference type="Gene3D" id="3.40.50.1820">
    <property type="entry name" value="alpha/beta hydrolase"/>
    <property type="match status" value="1"/>
</dbReference>